<evidence type="ECO:0000256" key="1">
    <source>
        <dbReference type="SAM" id="Phobius"/>
    </source>
</evidence>
<name>F9GAF8_FUSOF</name>
<organism evidence="2">
    <name type="scientific">Fusarium oxysporum (strain Fo5176)</name>
    <name type="common">Fusarium vascular wilt</name>
    <dbReference type="NCBI Taxonomy" id="660025"/>
    <lineage>
        <taxon>Eukaryota</taxon>
        <taxon>Fungi</taxon>
        <taxon>Dikarya</taxon>
        <taxon>Ascomycota</taxon>
        <taxon>Pezizomycotina</taxon>
        <taxon>Sordariomycetes</taxon>
        <taxon>Hypocreomycetidae</taxon>
        <taxon>Hypocreales</taxon>
        <taxon>Nectriaceae</taxon>
        <taxon>Fusarium</taxon>
        <taxon>Fusarium oxysporum species complex</taxon>
    </lineage>
</organism>
<dbReference type="AlphaFoldDB" id="F9GAF8"/>
<keyword evidence="1" id="KW-0472">Membrane</keyword>
<evidence type="ECO:0000313" key="2">
    <source>
        <dbReference type="EMBL" id="EGU73848.1"/>
    </source>
</evidence>
<reference evidence="2" key="1">
    <citation type="journal article" date="2012" name="Mol. Plant Microbe Interact.">
        <title>A highly conserved effector in Fusarium oxysporum is required for full virulence on Arabidopsis.</title>
        <authorList>
            <person name="Thatcher L.F."/>
            <person name="Gardiner D.M."/>
            <person name="Kazan K."/>
            <person name="Manners J."/>
        </authorList>
    </citation>
    <scope>NUCLEOTIDE SEQUENCE [LARGE SCALE GENOMIC DNA]</scope>
    <source>
        <strain evidence="2">Fo5176</strain>
    </source>
</reference>
<dbReference type="EMBL" id="AFQF01004124">
    <property type="protein sequence ID" value="EGU73848.1"/>
    <property type="molecule type" value="Genomic_DNA"/>
</dbReference>
<accession>F9GAF8</accession>
<protein>
    <recommendedName>
        <fullName evidence="3">Transmembrane protein</fullName>
    </recommendedName>
</protein>
<keyword evidence="1" id="KW-1133">Transmembrane helix</keyword>
<feature type="transmembrane region" description="Helical" evidence="1">
    <location>
        <begin position="44"/>
        <end position="71"/>
    </location>
</feature>
<evidence type="ECO:0008006" key="3">
    <source>
        <dbReference type="Google" id="ProtNLM"/>
    </source>
</evidence>
<gene>
    <name evidence="2" type="ORF">FOXB_15640</name>
</gene>
<comment type="caution">
    <text evidence="2">The sequence shown here is derived from an EMBL/GenBank/DDBJ whole genome shotgun (WGS) entry which is preliminary data.</text>
</comment>
<proteinExistence type="predicted"/>
<sequence length="86" mass="9653">MHQLNTVPMPPQRQGQRTISYKDMVLEAHEAPVIKCAIAALSNWMFLAGFVVFPGILCCLAGGTGIGWTAWSFRNNYVWLVDRILM</sequence>
<dbReference type="OrthoDB" id="3254104at2759"/>
<keyword evidence="1" id="KW-0812">Transmembrane</keyword>